<reference evidence="1 2" key="1">
    <citation type="journal article" date="2013" name="PLoS ONE">
        <title>Predicting the Proteins of Angomonas deanei, Strigomonas culicis and Their Respective Endosymbionts Reveals New Aspects of the Trypanosomatidae Family.</title>
        <authorList>
            <person name="Motta M.C."/>
            <person name="Martins A.C."/>
            <person name="de Souza S.S."/>
            <person name="Catta-Preta C.M."/>
            <person name="Silva R."/>
            <person name="Klein C.C."/>
            <person name="de Almeida L.G."/>
            <person name="de Lima Cunha O."/>
            <person name="Ciapina L.P."/>
            <person name="Brocchi M."/>
            <person name="Colabardini A.C."/>
            <person name="de Araujo Lima B."/>
            <person name="Machado C.R."/>
            <person name="de Almeida Soares C.M."/>
            <person name="Probst C.M."/>
            <person name="de Menezes C.B."/>
            <person name="Thompson C.E."/>
            <person name="Bartholomeu D.C."/>
            <person name="Gradia D.F."/>
            <person name="Pavoni D.P."/>
            <person name="Grisard E.C."/>
            <person name="Fantinatti-Garboggini F."/>
            <person name="Marchini F.K."/>
            <person name="Rodrigues-Luiz G.F."/>
            <person name="Wagner G."/>
            <person name="Goldman G.H."/>
            <person name="Fietto J.L."/>
            <person name="Elias M.C."/>
            <person name="Goldman M.H."/>
            <person name="Sagot M.F."/>
            <person name="Pereira M."/>
            <person name="Stoco P.H."/>
            <person name="de Mendonca-Neto R.P."/>
            <person name="Teixeira S.M."/>
            <person name="Maciel T.E."/>
            <person name="de Oliveira Mendes T.A."/>
            <person name="Urmenyi T.P."/>
            <person name="de Souza W."/>
            <person name="Schenkman S."/>
            <person name="de Vasconcelos A.T."/>
        </authorList>
    </citation>
    <scope>NUCLEOTIDE SEQUENCE [LARGE SCALE GENOMIC DNA]</scope>
</reference>
<gene>
    <name evidence="1" type="ORF">STCU_09271</name>
</gene>
<name>S9TTI1_9TRYP</name>
<proteinExistence type="predicted"/>
<dbReference type="Proteomes" id="UP000015354">
    <property type="component" value="Unassembled WGS sequence"/>
</dbReference>
<evidence type="ECO:0000313" key="2">
    <source>
        <dbReference type="Proteomes" id="UP000015354"/>
    </source>
</evidence>
<organism evidence="1 2">
    <name type="scientific">Strigomonas culicis</name>
    <dbReference type="NCBI Taxonomy" id="28005"/>
    <lineage>
        <taxon>Eukaryota</taxon>
        <taxon>Discoba</taxon>
        <taxon>Euglenozoa</taxon>
        <taxon>Kinetoplastea</taxon>
        <taxon>Metakinetoplastina</taxon>
        <taxon>Trypanosomatida</taxon>
        <taxon>Trypanosomatidae</taxon>
        <taxon>Strigomonadinae</taxon>
        <taxon>Strigomonas</taxon>
    </lineage>
</organism>
<keyword evidence="2" id="KW-1185">Reference proteome</keyword>
<protein>
    <submittedName>
        <fullName evidence="1">Uncharacterized protein</fullName>
    </submittedName>
</protein>
<dbReference type="EMBL" id="ATMH01009271">
    <property type="protein sequence ID" value="EPY19838.1"/>
    <property type="molecule type" value="Genomic_DNA"/>
</dbReference>
<sequence length="264" mass="29155">MESANADIGKTTAPEVTARGSESSDVALPWLLRKWLQVVDCVSYNLFWRPTVHLLVAHHQLSEGRHASHVSFSHAQEQKHVHNGGDLYRLAWQLRVVLAAEGTCFPRPQVASQHYCGQRCVCLLLRTGSLLVHRVPRRGGAGAPDAAGALRGHHCLRPWPVADDGVRLSEVLCAEEATWPHHGWIFCACAASELSGRDDAVRRLCIRVERYRLLGHPRSDLVGRVPAVHAAQGGTHEPPRWLGCLPSEDRHADPLLYGKAVRPP</sequence>
<dbReference type="AlphaFoldDB" id="S9TTI1"/>
<comment type="caution">
    <text evidence="1">The sequence shown here is derived from an EMBL/GenBank/DDBJ whole genome shotgun (WGS) entry which is preliminary data.</text>
</comment>
<accession>S9TTI1</accession>
<evidence type="ECO:0000313" key="1">
    <source>
        <dbReference type="EMBL" id="EPY19838.1"/>
    </source>
</evidence>